<keyword evidence="5" id="KW-0472">Membrane</keyword>
<evidence type="ECO:0000256" key="1">
    <source>
        <dbReference type="ARBA" id="ARBA00004141"/>
    </source>
</evidence>
<gene>
    <name evidence="6" type="ORF">ZOSMA_1G00700</name>
</gene>
<dbReference type="PANTHER" id="PTHR33596">
    <property type="entry name" value="COLD-REGULATED 413 PLASMA MEMBRANE PROTEIN 2"/>
    <property type="match status" value="1"/>
</dbReference>
<keyword evidence="3" id="KW-0812">Transmembrane</keyword>
<evidence type="ECO:0000256" key="5">
    <source>
        <dbReference type="ARBA" id="ARBA00023136"/>
    </source>
</evidence>
<keyword evidence="7" id="KW-1185">Reference proteome</keyword>
<accession>A0A0K9PMC6</accession>
<dbReference type="GO" id="GO:0016020">
    <property type="term" value="C:membrane"/>
    <property type="evidence" value="ECO:0007669"/>
    <property type="project" value="UniProtKB-SubCell"/>
</dbReference>
<evidence type="ECO:0000256" key="2">
    <source>
        <dbReference type="ARBA" id="ARBA00005852"/>
    </source>
</evidence>
<dbReference type="InterPro" id="IPR008892">
    <property type="entry name" value="COR413"/>
</dbReference>
<proteinExistence type="inferred from homology"/>
<comment type="caution">
    <text evidence="6">The sequence shown here is derived from an EMBL/GenBank/DDBJ whole genome shotgun (WGS) entry which is preliminary data.</text>
</comment>
<organism evidence="6 7">
    <name type="scientific">Zostera marina</name>
    <name type="common">Eelgrass</name>
    <dbReference type="NCBI Taxonomy" id="29655"/>
    <lineage>
        <taxon>Eukaryota</taxon>
        <taxon>Viridiplantae</taxon>
        <taxon>Streptophyta</taxon>
        <taxon>Embryophyta</taxon>
        <taxon>Tracheophyta</taxon>
        <taxon>Spermatophyta</taxon>
        <taxon>Magnoliopsida</taxon>
        <taxon>Liliopsida</taxon>
        <taxon>Zosteraceae</taxon>
        <taxon>Zostera</taxon>
    </lineage>
</organism>
<evidence type="ECO:0000313" key="6">
    <source>
        <dbReference type="EMBL" id="KMZ70099.1"/>
    </source>
</evidence>
<reference evidence="7" key="1">
    <citation type="journal article" date="2016" name="Nature">
        <title>The genome of the seagrass Zostera marina reveals angiosperm adaptation to the sea.</title>
        <authorList>
            <person name="Olsen J.L."/>
            <person name="Rouze P."/>
            <person name="Verhelst B."/>
            <person name="Lin Y.-C."/>
            <person name="Bayer T."/>
            <person name="Collen J."/>
            <person name="Dattolo E."/>
            <person name="De Paoli E."/>
            <person name="Dittami S."/>
            <person name="Maumus F."/>
            <person name="Michel G."/>
            <person name="Kersting A."/>
            <person name="Lauritano C."/>
            <person name="Lohaus R."/>
            <person name="Toepel M."/>
            <person name="Tonon T."/>
            <person name="Vanneste K."/>
            <person name="Amirebrahimi M."/>
            <person name="Brakel J."/>
            <person name="Bostroem C."/>
            <person name="Chovatia M."/>
            <person name="Grimwood J."/>
            <person name="Jenkins J.W."/>
            <person name="Jueterbock A."/>
            <person name="Mraz A."/>
            <person name="Stam W.T."/>
            <person name="Tice H."/>
            <person name="Bornberg-Bauer E."/>
            <person name="Green P.J."/>
            <person name="Pearson G.A."/>
            <person name="Procaccini G."/>
            <person name="Duarte C.M."/>
            <person name="Schmutz J."/>
            <person name="Reusch T.B.H."/>
            <person name="Van de Peer Y."/>
        </authorList>
    </citation>
    <scope>NUCLEOTIDE SEQUENCE [LARGE SCALE GENOMIC DNA]</scope>
    <source>
        <strain evidence="7">cv. Finnish</strain>
    </source>
</reference>
<name>A0A0K9PMC6_ZOSMR</name>
<sequence length="150" mass="16827">MSTFLSARTLASHPTIVCSPHAMAFSKLNPHGNVVRFNRFLPSDMLVRRKGARNVVCSAANVFSSQTLHWISTIASTSDYGTWTVFLGLLIRNFFLIPGELEKPLLTMLLVILAPVQMRNSGWRNSFVGDGWVHGIPTLFKDKRFAKCFQ</sequence>
<comment type="similarity">
    <text evidence="2">Belongs to the Cold-regulated 413 protein family.</text>
</comment>
<protein>
    <submittedName>
        <fullName evidence="6">Uncharacterized protein</fullName>
    </submittedName>
</protein>
<dbReference type="AlphaFoldDB" id="A0A0K9PMC6"/>
<dbReference type="PANTHER" id="PTHR33596:SF17">
    <property type="entry name" value="COLD-REGULATED 413 INNER MEMBRANE PROTEIN 1, CHLOROPLASTIC-RELATED"/>
    <property type="match status" value="1"/>
</dbReference>
<evidence type="ECO:0000313" key="7">
    <source>
        <dbReference type="Proteomes" id="UP000036987"/>
    </source>
</evidence>
<dbReference type="OrthoDB" id="1928310at2759"/>
<evidence type="ECO:0000256" key="4">
    <source>
        <dbReference type="ARBA" id="ARBA00022989"/>
    </source>
</evidence>
<dbReference type="Pfam" id="PF05562">
    <property type="entry name" value="WCOR413"/>
    <property type="match status" value="1"/>
</dbReference>
<dbReference type="EMBL" id="LFYR01000729">
    <property type="protein sequence ID" value="KMZ70099.1"/>
    <property type="molecule type" value="Genomic_DNA"/>
</dbReference>
<dbReference type="Proteomes" id="UP000036987">
    <property type="component" value="Unassembled WGS sequence"/>
</dbReference>
<comment type="subcellular location">
    <subcellularLocation>
        <location evidence="1">Membrane</location>
        <topology evidence="1">Multi-pass membrane protein</topology>
    </subcellularLocation>
</comment>
<evidence type="ECO:0000256" key="3">
    <source>
        <dbReference type="ARBA" id="ARBA00022692"/>
    </source>
</evidence>
<keyword evidence="4" id="KW-1133">Transmembrane helix</keyword>